<dbReference type="GO" id="GO:0007010">
    <property type="term" value="P:cytoskeleton organization"/>
    <property type="evidence" value="ECO:0007669"/>
    <property type="project" value="TreeGrafter"/>
</dbReference>
<keyword evidence="5" id="KW-1185">Reference proteome</keyword>
<feature type="region of interest" description="Disordered" evidence="3">
    <location>
        <begin position="173"/>
        <end position="226"/>
    </location>
</feature>
<gene>
    <name evidence="4" type="primary">Dyak\GE15894</name>
    <name evidence="4" type="synonym">dyak_GLEANR_17366</name>
    <name evidence="4" type="synonym">GE15894</name>
    <name evidence="4" type="ORF">Dyak_GE15894</name>
</gene>
<keyword evidence="1" id="KW-0433">Leucine-rich repeat</keyword>
<dbReference type="SMR" id="B4PYW4"/>
<evidence type="ECO:0000313" key="5">
    <source>
        <dbReference type="Proteomes" id="UP000002282"/>
    </source>
</evidence>
<evidence type="ECO:0000313" key="4">
    <source>
        <dbReference type="EMBL" id="EDX02042.1"/>
    </source>
</evidence>
<evidence type="ECO:0008006" key="6">
    <source>
        <dbReference type="Google" id="ProtNLM"/>
    </source>
</evidence>
<dbReference type="GO" id="GO:0036064">
    <property type="term" value="C:ciliary basal body"/>
    <property type="evidence" value="ECO:0007669"/>
    <property type="project" value="UniProtKB-ARBA"/>
</dbReference>
<sequence length="421" mass="49105">MANRLTQQLVEAKGKCSNYRRAVRLNAWGSDLVDISICLEMPLLEVLALSLNKINTLSSLVNCTRLKELYLRQNNIRSFDELNYLANAKSLISLWLENNPCSDAAGDDYRACVLRKLPNLKMLDNVHVCEQELQAALRYEYYPLLKSAIVSPVTEPSLKPGCSPKVNECFSQMEKERERHRDPVHQEPERRRELQHHEPAEKRERRESYENYDELRLPRPNRFAGGDARDIEETVRAKSPPPKRQMNITGDHMQRYQHVREPQPAQLAQSVRQEQPVHHVHHVHQVRQFQQPQQVRQYRQNHRVHQTMHTEQHLQHRHQNPPGHRSQVADAAPMMVAQNRLEMIHSRQFDSRCLMSNVPSQAPMSPAYYAGNYAAVDRRRYLHHSNLLSAALCLIREMDTCQLEALIQAIHEQVPNHPMNY</sequence>
<reference evidence="4 5" key="1">
    <citation type="journal article" date="2007" name="Nature">
        <title>Evolution of genes and genomes on the Drosophila phylogeny.</title>
        <authorList>
            <consortium name="Drosophila 12 Genomes Consortium"/>
            <person name="Clark A.G."/>
            <person name="Eisen M.B."/>
            <person name="Smith D.R."/>
            <person name="Bergman C.M."/>
            <person name="Oliver B."/>
            <person name="Markow T.A."/>
            <person name="Kaufman T.C."/>
            <person name="Kellis M."/>
            <person name="Gelbart W."/>
            <person name="Iyer V.N."/>
            <person name="Pollard D.A."/>
            <person name="Sackton T.B."/>
            <person name="Larracuente A.M."/>
            <person name="Singh N.D."/>
            <person name="Abad J.P."/>
            <person name="Abt D.N."/>
            <person name="Adryan B."/>
            <person name="Aguade M."/>
            <person name="Akashi H."/>
            <person name="Anderson W.W."/>
            <person name="Aquadro C.F."/>
            <person name="Ardell D.H."/>
            <person name="Arguello R."/>
            <person name="Artieri C.G."/>
            <person name="Barbash D.A."/>
            <person name="Barker D."/>
            <person name="Barsanti P."/>
            <person name="Batterham P."/>
            <person name="Batzoglou S."/>
            <person name="Begun D."/>
            <person name="Bhutkar A."/>
            <person name="Blanco E."/>
            <person name="Bosak S.A."/>
            <person name="Bradley R.K."/>
            <person name="Brand A.D."/>
            <person name="Brent M.R."/>
            <person name="Brooks A.N."/>
            <person name="Brown R.H."/>
            <person name="Butlin R.K."/>
            <person name="Caggese C."/>
            <person name="Calvi B.R."/>
            <person name="Bernardo de Carvalho A."/>
            <person name="Caspi A."/>
            <person name="Castrezana S."/>
            <person name="Celniker S.E."/>
            <person name="Chang J.L."/>
            <person name="Chapple C."/>
            <person name="Chatterji S."/>
            <person name="Chinwalla A."/>
            <person name="Civetta A."/>
            <person name="Clifton S.W."/>
            <person name="Comeron J.M."/>
            <person name="Costello J.C."/>
            <person name="Coyne J.A."/>
            <person name="Daub J."/>
            <person name="David R.G."/>
            <person name="Delcher A.L."/>
            <person name="Delehaunty K."/>
            <person name="Do C.B."/>
            <person name="Ebling H."/>
            <person name="Edwards K."/>
            <person name="Eickbush T."/>
            <person name="Evans J.D."/>
            <person name="Filipski A."/>
            <person name="Findeiss S."/>
            <person name="Freyhult E."/>
            <person name="Fulton L."/>
            <person name="Fulton R."/>
            <person name="Garcia A.C."/>
            <person name="Gardiner A."/>
            <person name="Garfield D.A."/>
            <person name="Garvin B.E."/>
            <person name="Gibson G."/>
            <person name="Gilbert D."/>
            <person name="Gnerre S."/>
            <person name="Godfrey J."/>
            <person name="Good R."/>
            <person name="Gotea V."/>
            <person name="Gravely B."/>
            <person name="Greenberg A.J."/>
            <person name="Griffiths-Jones S."/>
            <person name="Gross S."/>
            <person name="Guigo R."/>
            <person name="Gustafson E.A."/>
            <person name="Haerty W."/>
            <person name="Hahn M.W."/>
            <person name="Halligan D.L."/>
            <person name="Halpern A.L."/>
            <person name="Halter G.M."/>
            <person name="Han M.V."/>
            <person name="Heger A."/>
            <person name="Hillier L."/>
            <person name="Hinrichs A.S."/>
            <person name="Holmes I."/>
            <person name="Hoskins R.A."/>
            <person name="Hubisz M.J."/>
            <person name="Hultmark D."/>
            <person name="Huntley M.A."/>
            <person name="Jaffe D.B."/>
            <person name="Jagadeeshan S."/>
            <person name="Jeck W.R."/>
            <person name="Johnson J."/>
            <person name="Jones C.D."/>
            <person name="Jordan W.C."/>
            <person name="Karpen G.H."/>
            <person name="Kataoka E."/>
            <person name="Keightley P.D."/>
            <person name="Kheradpour P."/>
            <person name="Kirkness E.F."/>
            <person name="Koerich L.B."/>
            <person name="Kristiansen K."/>
            <person name="Kudrna D."/>
            <person name="Kulathinal R.J."/>
            <person name="Kumar S."/>
            <person name="Kwok R."/>
            <person name="Lander E."/>
            <person name="Langley C.H."/>
            <person name="Lapoint R."/>
            <person name="Lazzaro B.P."/>
            <person name="Lee S.J."/>
            <person name="Levesque L."/>
            <person name="Li R."/>
            <person name="Lin C.F."/>
            <person name="Lin M.F."/>
            <person name="Lindblad-Toh K."/>
            <person name="Llopart A."/>
            <person name="Long M."/>
            <person name="Low L."/>
            <person name="Lozovsky E."/>
            <person name="Lu J."/>
            <person name="Luo M."/>
            <person name="Machado C.A."/>
            <person name="Makalowski W."/>
            <person name="Marzo M."/>
            <person name="Matsuda M."/>
            <person name="Matzkin L."/>
            <person name="McAllister B."/>
            <person name="McBride C.S."/>
            <person name="McKernan B."/>
            <person name="McKernan K."/>
            <person name="Mendez-Lago M."/>
            <person name="Minx P."/>
            <person name="Mollenhauer M.U."/>
            <person name="Montooth K."/>
            <person name="Mount S.M."/>
            <person name="Mu X."/>
            <person name="Myers E."/>
            <person name="Negre B."/>
            <person name="Newfeld S."/>
            <person name="Nielsen R."/>
            <person name="Noor M.A."/>
            <person name="O'Grady P."/>
            <person name="Pachter L."/>
            <person name="Papaceit M."/>
            <person name="Parisi M.J."/>
            <person name="Parisi M."/>
            <person name="Parts L."/>
            <person name="Pedersen J.S."/>
            <person name="Pesole G."/>
            <person name="Phillippy A.M."/>
            <person name="Ponting C.P."/>
            <person name="Pop M."/>
            <person name="Porcelli D."/>
            <person name="Powell J.R."/>
            <person name="Prohaska S."/>
            <person name="Pruitt K."/>
            <person name="Puig M."/>
            <person name="Quesneville H."/>
            <person name="Ram K.R."/>
            <person name="Rand D."/>
            <person name="Rasmussen M.D."/>
            <person name="Reed L.K."/>
            <person name="Reenan R."/>
            <person name="Reily A."/>
            <person name="Remington K.A."/>
            <person name="Rieger T.T."/>
            <person name="Ritchie M.G."/>
            <person name="Robin C."/>
            <person name="Rogers Y.H."/>
            <person name="Rohde C."/>
            <person name="Rozas J."/>
            <person name="Rubenfield M.J."/>
            <person name="Ruiz A."/>
            <person name="Russo S."/>
            <person name="Salzberg S.L."/>
            <person name="Sanchez-Gracia A."/>
            <person name="Saranga D.J."/>
            <person name="Sato H."/>
            <person name="Schaeffer S.W."/>
            <person name="Schatz M.C."/>
            <person name="Schlenke T."/>
            <person name="Schwartz R."/>
            <person name="Segarra C."/>
            <person name="Singh R.S."/>
            <person name="Sirot L."/>
            <person name="Sirota M."/>
            <person name="Sisneros N.B."/>
            <person name="Smith C.D."/>
            <person name="Smith T.F."/>
            <person name="Spieth J."/>
            <person name="Stage D.E."/>
            <person name="Stark A."/>
            <person name="Stephan W."/>
            <person name="Strausberg R.L."/>
            <person name="Strempel S."/>
            <person name="Sturgill D."/>
            <person name="Sutton G."/>
            <person name="Sutton G.G."/>
            <person name="Tao W."/>
            <person name="Teichmann S."/>
            <person name="Tobari Y.N."/>
            <person name="Tomimura Y."/>
            <person name="Tsolas J.M."/>
            <person name="Valente V.L."/>
            <person name="Venter E."/>
            <person name="Venter J.C."/>
            <person name="Vicario S."/>
            <person name="Vieira F.G."/>
            <person name="Vilella A.J."/>
            <person name="Villasante A."/>
            <person name="Walenz B."/>
            <person name="Wang J."/>
            <person name="Wasserman M."/>
            <person name="Watts T."/>
            <person name="Wilson D."/>
            <person name="Wilson R.K."/>
            <person name="Wing R.A."/>
            <person name="Wolfner M.F."/>
            <person name="Wong A."/>
            <person name="Wong G.K."/>
            <person name="Wu C.I."/>
            <person name="Wu G."/>
            <person name="Yamamoto D."/>
            <person name="Yang H.P."/>
            <person name="Yang S.P."/>
            <person name="Yorke J.A."/>
            <person name="Yoshida K."/>
            <person name="Zdobnov E."/>
            <person name="Zhang P."/>
            <person name="Zhang Y."/>
            <person name="Zimin A.V."/>
            <person name="Baldwin J."/>
            <person name="Abdouelleil A."/>
            <person name="Abdulkadir J."/>
            <person name="Abebe A."/>
            <person name="Abera B."/>
            <person name="Abreu J."/>
            <person name="Acer S.C."/>
            <person name="Aftuck L."/>
            <person name="Alexander A."/>
            <person name="An P."/>
            <person name="Anderson E."/>
            <person name="Anderson S."/>
            <person name="Arachi H."/>
            <person name="Azer M."/>
            <person name="Bachantsang P."/>
            <person name="Barry A."/>
            <person name="Bayul T."/>
            <person name="Berlin A."/>
            <person name="Bessette D."/>
            <person name="Bloom T."/>
            <person name="Blye J."/>
            <person name="Boguslavskiy L."/>
            <person name="Bonnet C."/>
            <person name="Boukhgalter B."/>
            <person name="Bourzgui I."/>
            <person name="Brown A."/>
            <person name="Cahill P."/>
            <person name="Channer S."/>
            <person name="Cheshatsang Y."/>
            <person name="Chuda L."/>
            <person name="Citroen M."/>
            <person name="Collymore A."/>
            <person name="Cooke P."/>
            <person name="Costello M."/>
            <person name="D'Aco K."/>
            <person name="Daza R."/>
            <person name="De Haan G."/>
            <person name="DeGray S."/>
            <person name="DeMaso C."/>
            <person name="Dhargay N."/>
            <person name="Dooley K."/>
            <person name="Dooley E."/>
            <person name="Doricent M."/>
            <person name="Dorje P."/>
            <person name="Dorjee K."/>
            <person name="Dupes A."/>
            <person name="Elong R."/>
            <person name="Falk J."/>
            <person name="Farina A."/>
            <person name="Faro S."/>
            <person name="Ferguson D."/>
            <person name="Fisher S."/>
            <person name="Foley C.D."/>
            <person name="Franke A."/>
            <person name="Friedrich D."/>
            <person name="Gadbois L."/>
            <person name="Gearin G."/>
            <person name="Gearin C.R."/>
            <person name="Giannoukos G."/>
            <person name="Goode T."/>
            <person name="Graham J."/>
            <person name="Grandbois E."/>
            <person name="Grewal S."/>
            <person name="Gyaltsen K."/>
            <person name="Hafez N."/>
            <person name="Hagos B."/>
            <person name="Hall J."/>
            <person name="Henson C."/>
            <person name="Hollinger A."/>
            <person name="Honan T."/>
            <person name="Huard M.D."/>
            <person name="Hughes L."/>
            <person name="Hurhula B."/>
            <person name="Husby M.E."/>
            <person name="Kamat A."/>
            <person name="Kanga B."/>
            <person name="Kashin S."/>
            <person name="Khazanovich D."/>
            <person name="Kisner P."/>
            <person name="Lance K."/>
            <person name="Lara M."/>
            <person name="Lee W."/>
            <person name="Lennon N."/>
            <person name="Letendre F."/>
            <person name="LeVine R."/>
            <person name="Lipovsky A."/>
            <person name="Liu X."/>
            <person name="Liu J."/>
            <person name="Liu S."/>
            <person name="Lokyitsang T."/>
            <person name="Lokyitsang Y."/>
            <person name="Lubonja R."/>
            <person name="Lui A."/>
            <person name="MacDonald P."/>
            <person name="Magnisalis V."/>
            <person name="Maru K."/>
            <person name="Matthews C."/>
            <person name="McCusker W."/>
            <person name="McDonough S."/>
            <person name="Mehta T."/>
            <person name="Meldrim J."/>
            <person name="Meneus L."/>
            <person name="Mihai O."/>
            <person name="Mihalev A."/>
            <person name="Mihova T."/>
            <person name="Mittelman R."/>
            <person name="Mlenga V."/>
            <person name="Montmayeur A."/>
            <person name="Mulrain L."/>
            <person name="Navidi A."/>
            <person name="Naylor J."/>
            <person name="Negash T."/>
            <person name="Nguyen T."/>
            <person name="Nguyen N."/>
            <person name="Nicol R."/>
            <person name="Norbu C."/>
            <person name="Norbu N."/>
            <person name="Novod N."/>
            <person name="O'Neill B."/>
            <person name="Osman S."/>
            <person name="Markiewicz E."/>
            <person name="Oyono O.L."/>
            <person name="Patti C."/>
            <person name="Phunkhang P."/>
            <person name="Pierre F."/>
            <person name="Priest M."/>
            <person name="Raghuraman S."/>
            <person name="Rege F."/>
            <person name="Reyes R."/>
            <person name="Rise C."/>
            <person name="Rogov P."/>
            <person name="Ross K."/>
            <person name="Ryan E."/>
            <person name="Settipalli S."/>
            <person name="Shea T."/>
            <person name="Sherpa N."/>
            <person name="Shi L."/>
            <person name="Shih D."/>
            <person name="Sparrow T."/>
            <person name="Spaulding J."/>
            <person name="Stalker J."/>
            <person name="Stange-Thomann N."/>
            <person name="Stavropoulos S."/>
            <person name="Stone C."/>
            <person name="Strader C."/>
            <person name="Tesfaye S."/>
            <person name="Thomson T."/>
            <person name="Thoulutsang Y."/>
            <person name="Thoulutsang D."/>
            <person name="Topham K."/>
            <person name="Topping I."/>
            <person name="Tsamla T."/>
            <person name="Vassiliev H."/>
            <person name="Vo A."/>
            <person name="Wangchuk T."/>
            <person name="Wangdi T."/>
            <person name="Weiand M."/>
            <person name="Wilkinson J."/>
            <person name="Wilson A."/>
            <person name="Yadav S."/>
            <person name="Young G."/>
            <person name="Yu Q."/>
            <person name="Zembek L."/>
            <person name="Zhong D."/>
            <person name="Zimmer A."/>
            <person name="Zwirko Z."/>
            <person name="Jaffe D.B."/>
            <person name="Alvarez P."/>
            <person name="Brockman W."/>
            <person name="Butler J."/>
            <person name="Chin C."/>
            <person name="Gnerre S."/>
            <person name="Grabherr M."/>
            <person name="Kleber M."/>
            <person name="Mauceli E."/>
            <person name="MacCallum I."/>
        </authorList>
    </citation>
    <scope>NUCLEOTIDE SEQUENCE [LARGE SCALE GENOMIC DNA]</scope>
    <source>
        <strain evidence="5">Tai18E2 / Tucson 14021-0261.01</strain>
    </source>
</reference>
<dbReference type="eggNOG" id="KOG2123">
    <property type="taxonomic scope" value="Eukaryota"/>
</dbReference>
<dbReference type="GO" id="GO:0097733">
    <property type="term" value="C:photoreceptor cell cilium"/>
    <property type="evidence" value="ECO:0007669"/>
    <property type="project" value="UniProtKB-ARBA"/>
</dbReference>
<evidence type="ECO:0000256" key="3">
    <source>
        <dbReference type="SAM" id="MobiDB-lite"/>
    </source>
</evidence>
<reference evidence="4 5" key="2">
    <citation type="journal article" date="2007" name="PLoS Biol.">
        <title>Principles of genome evolution in the Drosophila melanogaster species group.</title>
        <authorList>
            <person name="Ranz J.M."/>
            <person name="Maurin D."/>
            <person name="Chan Y.S."/>
            <person name="von Grotthuss M."/>
            <person name="Hillier L.W."/>
            <person name="Roote J."/>
            <person name="Ashburner M."/>
            <person name="Bergman C.M."/>
        </authorList>
    </citation>
    <scope>NUCLEOTIDE SEQUENCE [LARGE SCALE GENOMIC DNA]</scope>
    <source>
        <strain evidence="5">Tai18E2 / Tucson 14021-0261.01</strain>
    </source>
</reference>
<dbReference type="InterPro" id="IPR032675">
    <property type="entry name" value="LRR_dom_sf"/>
</dbReference>
<dbReference type="EMBL" id="CM000162">
    <property type="protein sequence ID" value="EDX02042.1"/>
    <property type="molecule type" value="Genomic_DNA"/>
</dbReference>
<accession>B4PYW4</accession>
<protein>
    <recommendedName>
        <fullName evidence="6">U2A'/phosphoprotein 32 family A C-terminal domain-containing protein</fullName>
    </recommendedName>
</protein>
<name>B4PYW4_DROYA</name>
<dbReference type="InterPro" id="IPR001611">
    <property type="entry name" value="Leu-rich_rpt"/>
</dbReference>
<evidence type="ECO:0000256" key="2">
    <source>
        <dbReference type="ARBA" id="ARBA00022737"/>
    </source>
</evidence>
<dbReference type="FunFam" id="3.80.10.10:FF:000094">
    <property type="entry name" value="protein C21orf2 isoform X1"/>
    <property type="match status" value="1"/>
</dbReference>
<dbReference type="AlphaFoldDB" id="B4PYW4"/>
<dbReference type="Gene3D" id="3.80.10.10">
    <property type="entry name" value="Ribonuclease Inhibitor"/>
    <property type="match status" value="1"/>
</dbReference>
<dbReference type="HOGENOM" id="CLU_763471_0_0_1"/>
<organism evidence="4 5">
    <name type="scientific">Drosophila yakuba</name>
    <name type="common">Fruit fly</name>
    <dbReference type="NCBI Taxonomy" id="7245"/>
    <lineage>
        <taxon>Eukaryota</taxon>
        <taxon>Metazoa</taxon>
        <taxon>Ecdysozoa</taxon>
        <taxon>Arthropoda</taxon>
        <taxon>Hexapoda</taxon>
        <taxon>Insecta</taxon>
        <taxon>Pterygota</taxon>
        <taxon>Neoptera</taxon>
        <taxon>Endopterygota</taxon>
        <taxon>Diptera</taxon>
        <taxon>Brachycera</taxon>
        <taxon>Muscomorpha</taxon>
        <taxon>Ephydroidea</taxon>
        <taxon>Drosophilidae</taxon>
        <taxon>Drosophila</taxon>
        <taxon>Sophophora</taxon>
    </lineage>
</organism>
<dbReference type="PhylomeDB" id="B4PYW4"/>
<feature type="compositionally biased region" description="Basic and acidic residues" evidence="3">
    <location>
        <begin position="173"/>
        <end position="217"/>
    </location>
</feature>
<keyword evidence="2" id="KW-0677">Repeat</keyword>
<dbReference type="SUPFAM" id="SSF52058">
    <property type="entry name" value="L domain-like"/>
    <property type="match status" value="1"/>
</dbReference>
<dbReference type="Proteomes" id="UP000002282">
    <property type="component" value="Chromosome X"/>
</dbReference>
<dbReference type="PANTHER" id="PTHR18849">
    <property type="entry name" value="LEUCINE RICH REPEAT PROTEIN"/>
    <property type="match status" value="1"/>
</dbReference>
<dbReference type="OrthoDB" id="1517790at2759"/>
<dbReference type="KEGG" id="dya:Dyak_GE15894"/>
<evidence type="ECO:0000256" key="1">
    <source>
        <dbReference type="ARBA" id="ARBA00022614"/>
    </source>
</evidence>
<proteinExistence type="predicted"/>
<dbReference type="PROSITE" id="PS51450">
    <property type="entry name" value="LRR"/>
    <property type="match status" value="2"/>
</dbReference>
<dbReference type="PANTHER" id="PTHR18849:SF0">
    <property type="entry name" value="CILIA- AND FLAGELLA-ASSOCIATED PROTEIN 410-RELATED"/>
    <property type="match status" value="1"/>
</dbReference>